<organism evidence="1 2">
    <name type="scientific">Fontibacillus solani</name>
    <dbReference type="NCBI Taxonomy" id="1572857"/>
    <lineage>
        <taxon>Bacteria</taxon>
        <taxon>Bacillati</taxon>
        <taxon>Bacillota</taxon>
        <taxon>Bacilli</taxon>
        <taxon>Bacillales</taxon>
        <taxon>Paenibacillaceae</taxon>
        <taxon>Fontibacillus</taxon>
    </lineage>
</organism>
<gene>
    <name evidence="1" type="ORF">FHR92_000420</name>
</gene>
<dbReference type="Proteomes" id="UP000567067">
    <property type="component" value="Unassembled WGS sequence"/>
</dbReference>
<evidence type="ECO:0000313" key="1">
    <source>
        <dbReference type="EMBL" id="MBA9083966.1"/>
    </source>
</evidence>
<reference evidence="1 2" key="1">
    <citation type="submission" date="2020-08" db="EMBL/GenBank/DDBJ databases">
        <title>Genomic Encyclopedia of Type Strains, Phase III (KMG-III): the genomes of soil and plant-associated and newly described type strains.</title>
        <authorList>
            <person name="Whitman W."/>
        </authorList>
    </citation>
    <scope>NUCLEOTIDE SEQUENCE [LARGE SCALE GENOMIC DNA]</scope>
    <source>
        <strain evidence="1 2">CECT 8693</strain>
    </source>
</reference>
<proteinExistence type="predicted"/>
<sequence length="33" mass="3570">MEFLNGGQNQQSNGSQALYATLSIKPMLEGTLQ</sequence>
<comment type="caution">
    <text evidence="1">The sequence shown here is derived from an EMBL/GenBank/DDBJ whole genome shotgun (WGS) entry which is preliminary data.</text>
</comment>
<dbReference type="AlphaFoldDB" id="A0A7W3SPS7"/>
<evidence type="ECO:0000313" key="2">
    <source>
        <dbReference type="Proteomes" id="UP000567067"/>
    </source>
</evidence>
<keyword evidence="2" id="KW-1185">Reference proteome</keyword>
<accession>A0A7W3SPS7</accession>
<name>A0A7W3SPS7_9BACL</name>
<protein>
    <submittedName>
        <fullName evidence="1">Uncharacterized protein</fullName>
    </submittedName>
</protein>
<dbReference type="EMBL" id="JACJIP010000002">
    <property type="protein sequence ID" value="MBA9083966.1"/>
    <property type="molecule type" value="Genomic_DNA"/>
</dbReference>